<comment type="similarity">
    <text evidence="2">Belongs to the SusD family.</text>
</comment>
<dbReference type="OrthoDB" id="621018at2"/>
<sequence>MKPQTNHTIQSGIQAAKSAVGWSGKLLAGISIAAGMLVMNSCKDVLDLKPQNAYSESDVWTDPNLVQVFVNGIYNQTVMAYKDGGFGWGAQTDELYGNFNWTNENSYVQGEATPDNQTSSSLNRWGDLYSSVRNCNVFLKNVSQLDTVSNAQAVRTMRGEVYFLRALAYFELLKRFGGVPLITKVYDVNDTGFNEKRASWTETKDFILADIEQAGKLLPAAYSADLDKGRATTGAVLALKSRLLLYAASPYFNTSGDKKRWQQAKEAAKAVIDFKGASYALYGSAANGTYNKTYLEFFNPEVIFARVYSGLARADRYNTVSRDLSPNGYEGYSAYNVIQQMVDAFEMADGTAFSWANPVHAKSPYANRDPRFYATILANNQLFKGRTTQFFEGGDDSPQSPYSPWNASKTRYVIRKMVDESVDWQKQDYAASQWVGFRLSEIYLNYMEACAALGEDGEALTYLNKLRSQKAGMPPVNASGAALMDKIRQERRIELCFEGHRYFDIRRWGMAEIGSKDALGVIITKQADGTFTYQSATVQKRTWLPALYFYPIPRTELQRNPALTQNPDYN</sequence>
<dbReference type="Gene3D" id="1.25.40.390">
    <property type="match status" value="1"/>
</dbReference>
<evidence type="ECO:0000256" key="2">
    <source>
        <dbReference type="ARBA" id="ARBA00006275"/>
    </source>
</evidence>
<evidence type="ECO:0000256" key="5">
    <source>
        <dbReference type="ARBA" id="ARBA00023237"/>
    </source>
</evidence>
<evidence type="ECO:0000256" key="4">
    <source>
        <dbReference type="ARBA" id="ARBA00023136"/>
    </source>
</evidence>
<dbReference type="GO" id="GO:0009279">
    <property type="term" value="C:cell outer membrane"/>
    <property type="evidence" value="ECO:0007669"/>
    <property type="project" value="UniProtKB-SubCell"/>
</dbReference>
<dbReference type="RefSeq" id="WP_106593627.1">
    <property type="nucleotide sequence ID" value="NZ_PYAS01000001.1"/>
</dbReference>
<dbReference type="InterPro" id="IPR033985">
    <property type="entry name" value="SusD-like_N"/>
</dbReference>
<protein>
    <submittedName>
        <fullName evidence="8">Putative outer membrane starch-binding protein</fullName>
    </submittedName>
</protein>
<dbReference type="EMBL" id="PYAS01000001">
    <property type="protein sequence ID" value="PSL33957.1"/>
    <property type="molecule type" value="Genomic_DNA"/>
</dbReference>
<name>A0A2P8GJ29_9BACT</name>
<gene>
    <name evidence="8" type="ORF">CLV60_101326</name>
</gene>
<dbReference type="CDD" id="cd08977">
    <property type="entry name" value="SusD"/>
    <property type="match status" value="1"/>
</dbReference>
<comment type="caution">
    <text evidence="8">The sequence shown here is derived from an EMBL/GenBank/DDBJ whole genome shotgun (WGS) entry which is preliminary data.</text>
</comment>
<feature type="domain" description="RagB/SusD" evidence="6">
    <location>
        <begin position="300"/>
        <end position="569"/>
    </location>
</feature>
<dbReference type="AlphaFoldDB" id="A0A2P8GJ29"/>
<feature type="domain" description="SusD-like N-terminal" evidence="7">
    <location>
        <begin position="46"/>
        <end position="245"/>
    </location>
</feature>
<evidence type="ECO:0000256" key="1">
    <source>
        <dbReference type="ARBA" id="ARBA00004442"/>
    </source>
</evidence>
<keyword evidence="5" id="KW-0998">Cell outer membrane</keyword>
<dbReference type="Proteomes" id="UP000241964">
    <property type="component" value="Unassembled WGS sequence"/>
</dbReference>
<organism evidence="8 9">
    <name type="scientific">Dyadobacter jiangsuensis</name>
    <dbReference type="NCBI Taxonomy" id="1591085"/>
    <lineage>
        <taxon>Bacteria</taxon>
        <taxon>Pseudomonadati</taxon>
        <taxon>Bacteroidota</taxon>
        <taxon>Cytophagia</taxon>
        <taxon>Cytophagales</taxon>
        <taxon>Spirosomataceae</taxon>
        <taxon>Dyadobacter</taxon>
    </lineage>
</organism>
<keyword evidence="9" id="KW-1185">Reference proteome</keyword>
<dbReference type="SUPFAM" id="SSF48452">
    <property type="entry name" value="TPR-like"/>
    <property type="match status" value="1"/>
</dbReference>
<evidence type="ECO:0000313" key="8">
    <source>
        <dbReference type="EMBL" id="PSL33957.1"/>
    </source>
</evidence>
<keyword evidence="3" id="KW-0732">Signal</keyword>
<evidence type="ECO:0000259" key="6">
    <source>
        <dbReference type="Pfam" id="PF07980"/>
    </source>
</evidence>
<reference evidence="8 9" key="1">
    <citation type="submission" date="2018-03" db="EMBL/GenBank/DDBJ databases">
        <title>Genomic Encyclopedia of Archaeal and Bacterial Type Strains, Phase II (KMG-II): from individual species to whole genera.</title>
        <authorList>
            <person name="Goeker M."/>
        </authorList>
    </citation>
    <scope>NUCLEOTIDE SEQUENCE [LARGE SCALE GENOMIC DNA]</scope>
    <source>
        <strain evidence="8 9">DSM 29057</strain>
    </source>
</reference>
<accession>A0A2P8GJ29</accession>
<evidence type="ECO:0000313" key="9">
    <source>
        <dbReference type="Proteomes" id="UP000241964"/>
    </source>
</evidence>
<dbReference type="InterPro" id="IPR012944">
    <property type="entry name" value="SusD_RagB_dom"/>
</dbReference>
<evidence type="ECO:0000256" key="3">
    <source>
        <dbReference type="ARBA" id="ARBA00022729"/>
    </source>
</evidence>
<comment type="subcellular location">
    <subcellularLocation>
        <location evidence="1">Cell outer membrane</location>
    </subcellularLocation>
</comment>
<dbReference type="Pfam" id="PF07980">
    <property type="entry name" value="SusD_RagB"/>
    <property type="match status" value="1"/>
</dbReference>
<proteinExistence type="inferred from homology"/>
<dbReference type="InterPro" id="IPR011990">
    <property type="entry name" value="TPR-like_helical_dom_sf"/>
</dbReference>
<evidence type="ECO:0000259" key="7">
    <source>
        <dbReference type="Pfam" id="PF14322"/>
    </source>
</evidence>
<keyword evidence="4" id="KW-0472">Membrane</keyword>
<dbReference type="Pfam" id="PF14322">
    <property type="entry name" value="SusD-like_3"/>
    <property type="match status" value="1"/>
</dbReference>